<keyword evidence="1" id="KW-0472">Membrane</keyword>
<dbReference type="RefSeq" id="WP_067590052.1">
    <property type="nucleotide sequence ID" value="NZ_LXSL01000011.1"/>
</dbReference>
<evidence type="ECO:0000313" key="3">
    <source>
        <dbReference type="Proteomes" id="UP000077885"/>
    </source>
</evidence>
<accession>A0A1A9S2T0</accession>
<keyword evidence="3" id="KW-1185">Reference proteome</keyword>
<evidence type="ECO:0000313" key="2">
    <source>
        <dbReference type="EMBL" id="OAM31192.1"/>
    </source>
</evidence>
<name>A0A1A9S2T0_9NEIS</name>
<sequence>MPASRKLQYALSFLLGATAATATLFILSAHYSDYRRRAEIQREIQLLQPLQTQLAQELATGGIRSNLPSIQRQHPAVRAVSRDGWILLATPRFGQSVLLIPQQQNGQTVWQPHYNDVDQVINNKALCF</sequence>
<dbReference type="EMBL" id="LXSL01000011">
    <property type="protein sequence ID" value="OAM31192.1"/>
    <property type="molecule type" value="Genomic_DNA"/>
</dbReference>
<proteinExistence type="predicted"/>
<feature type="transmembrane region" description="Helical" evidence="1">
    <location>
        <begin position="6"/>
        <end position="27"/>
    </location>
</feature>
<protein>
    <recommendedName>
        <fullName evidence="4">Two-component sensor histidine kinase</fullName>
    </recommendedName>
</protein>
<keyword evidence="1" id="KW-1133">Transmembrane helix</keyword>
<dbReference type="AlphaFoldDB" id="A0A1A9S2T0"/>
<dbReference type="OrthoDB" id="8611215at2"/>
<reference evidence="3" key="1">
    <citation type="submission" date="2016-05" db="EMBL/GenBank/DDBJ databases">
        <title>Draft genome of Corynebacterium afermentans subsp. afermentans LCDC 88199T.</title>
        <authorList>
            <person name="Bernier A.-M."/>
            <person name="Bernard K."/>
        </authorList>
    </citation>
    <scope>NUCLEOTIDE SEQUENCE [LARGE SCALE GENOMIC DNA]</scope>
    <source>
        <strain evidence="3">NML02-A-017</strain>
    </source>
</reference>
<dbReference type="Proteomes" id="UP000077885">
    <property type="component" value="Unassembled WGS sequence"/>
</dbReference>
<gene>
    <name evidence="2" type="ORF">A7P95_01475</name>
</gene>
<evidence type="ECO:0000256" key="1">
    <source>
        <dbReference type="SAM" id="Phobius"/>
    </source>
</evidence>
<evidence type="ECO:0008006" key="4">
    <source>
        <dbReference type="Google" id="ProtNLM"/>
    </source>
</evidence>
<organism evidence="2 3">
    <name type="scientific">Eikenella longinqua</name>
    <dbReference type="NCBI Taxonomy" id="1795827"/>
    <lineage>
        <taxon>Bacteria</taxon>
        <taxon>Pseudomonadati</taxon>
        <taxon>Pseudomonadota</taxon>
        <taxon>Betaproteobacteria</taxon>
        <taxon>Neisseriales</taxon>
        <taxon>Neisseriaceae</taxon>
        <taxon>Eikenella</taxon>
    </lineage>
</organism>
<keyword evidence="1" id="KW-0812">Transmembrane</keyword>
<comment type="caution">
    <text evidence="2">The sequence shown here is derived from an EMBL/GenBank/DDBJ whole genome shotgun (WGS) entry which is preliminary data.</text>
</comment>